<comment type="caution">
    <text evidence="3">The sequence shown here is derived from an EMBL/GenBank/DDBJ whole genome shotgun (WGS) entry which is preliminary data.</text>
</comment>
<reference evidence="4" key="1">
    <citation type="submission" date="2017-12" db="EMBL/GenBank/DDBJ databases">
        <title>Draft genome sequence of Telmatospirillum siberiense 26-4b1T, an acidotolerant peatland alphaproteobacterium potentially involved in sulfur cycling.</title>
        <authorList>
            <person name="Hausmann B."/>
            <person name="Pjevac P."/>
            <person name="Schreck K."/>
            <person name="Herbold C.W."/>
            <person name="Daims H."/>
            <person name="Wagner M."/>
            <person name="Pester M."/>
            <person name="Loy A."/>
        </authorList>
    </citation>
    <scope>NUCLEOTIDE SEQUENCE [LARGE SCALE GENOMIC DNA]</scope>
    <source>
        <strain evidence="4">26-4b1</strain>
    </source>
</reference>
<evidence type="ECO:0000313" key="4">
    <source>
        <dbReference type="Proteomes" id="UP000233293"/>
    </source>
</evidence>
<dbReference type="AlphaFoldDB" id="A0A2N3PR81"/>
<keyword evidence="2" id="KW-0732">Signal</keyword>
<protein>
    <submittedName>
        <fullName evidence="3">Uncharacterized protein</fullName>
    </submittedName>
</protein>
<dbReference type="Proteomes" id="UP000233293">
    <property type="component" value="Unassembled WGS sequence"/>
</dbReference>
<sequence>MIHCSRNPLTRWLLAVALATAALGAGGVASAQEPRFDHRQEGPRHEPRPHHRPPPPRHYQPPPVIVAPPPRAYYAPPVVMSPPGINIIIPIR</sequence>
<feature type="signal peptide" evidence="2">
    <location>
        <begin position="1"/>
        <end position="31"/>
    </location>
</feature>
<dbReference type="RefSeq" id="WP_101252365.1">
    <property type="nucleotide sequence ID" value="NZ_PIUM01000026.1"/>
</dbReference>
<name>A0A2N3PR81_9PROT</name>
<feature type="region of interest" description="Disordered" evidence="1">
    <location>
        <begin position="27"/>
        <end position="63"/>
    </location>
</feature>
<accession>A0A2N3PR81</accession>
<dbReference type="EMBL" id="PIUM01000026">
    <property type="protein sequence ID" value="PKU22892.1"/>
    <property type="molecule type" value="Genomic_DNA"/>
</dbReference>
<gene>
    <name evidence="3" type="ORF">CWS72_19785</name>
</gene>
<proteinExistence type="predicted"/>
<feature type="compositionally biased region" description="Basic and acidic residues" evidence="1">
    <location>
        <begin position="34"/>
        <end position="46"/>
    </location>
</feature>
<evidence type="ECO:0000313" key="3">
    <source>
        <dbReference type="EMBL" id="PKU22892.1"/>
    </source>
</evidence>
<keyword evidence="4" id="KW-1185">Reference proteome</keyword>
<feature type="chain" id="PRO_5014710378" evidence="2">
    <location>
        <begin position="32"/>
        <end position="92"/>
    </location>
</feature>
<evidence type="ECO:0000256" key="1">
    <source>
        <dbReference type="SAM" id="MobiDB-lite"/>
    </source>
</evidence>
<organism evidence="3 4">
    <name type="scientific">Telmatospirillum siberiense</name>
    <dbReference type="NCBI Taxonomy" id="382514"/>
    <lineage>
        <taxon>Bacteria</taxon>
        <taxon>Pseudomonadati</taxon>
        <taxon>Pseudomonadota</taxon>
        <taxon>Alphaproteobacteria</taxon>
        <taxon>Rhodospirillales</taxon>
        <taxon>Rhodospirillaceae</taxon>
        <taxon>Telmatospirillum</taxon>
    </lineage>
</organism>
<evidence type="ECO:0000256" key="2">
    <source>
        <dbReference type="SAM" id="SignalP"/>
    </source>
</evidence>